<gene>
    <name evidence="1" type="ORF">Gohar_025015</name>
</gene>
<dbReference type="Proteomes" id="UP000593560">
    <property type="component" value="Unassembled WGS sequence"/>
</dbReference>
<dbReference type="OrthoDB" id="10435746at2759"/>
<dbReference type="AlphaFoldDB" id="A0A7J9HHW0"/>
<reference evidence="1 2" key="1">
    <citation type="journal article" date="2019" name="Genome Biol. Evol.">
        <title>Insights into the evolution of the New World diploid cottons (Gossypium, subgenus Houzingenia) based on genome sequencing.</title>
        <authorList>
            <person name="Grover C.E."/>
            <person name="Arick M.A. 2nd"/>
            <person name="Thrash A."/>
            <person name="Conover J.L."/>
            <person name="Sanders W.S."/>
            <person name="Peterson D.G."/>
            <person name="Frelichowski J.E."/>
            <person name="Scheffler J.A."/>
            <person name="Scheffler B.E."/>
            <person name="Wendel J.F."/>
        </authorList>
    </citation>
    <scope>NUCLEOTIDE SEQUENCE [LARGE SCALE GENOMIC DNA]</scope>
    <source>
        <strain evidence="1">0</strain>
        <tissue evidence="1">Leaf</tissue>
    </source>
</reference>
<name>A0A7J9HHW0_9ROSI</name>
<organism evidence="1 2">
    <name type="scientific">Gossypium harknessii</name>
    <dbReference type="NCBI Taxonomy" id="34285"/>
    <lineage>
        <taxon>Eukaryota</taxon>
        <taxon>Viridiplantae</taxon>
        <taxon>Streptophyta</taxon>
        <taxon>Embryophyta</taxon>
        <taxon>Tracheophyta</taxon>
        <taxon>Spermatophyta</taxon>
        <taxon>Magnoliopsida</taxon>
        <taxon>eudicotyledons</taxon>
        <taxon>Gunneridae</taxon>
        <taxon>Pentapetalae</taxon>
        <taxon>rosids</taxon>
        <taxon>malvids</taxon>
        <taxon>Malvales</taxon>
        <taxon>Malvaceae</taxon>
        <taxon>Malvoideae</taxon>
        <taxon>Gossypium</taxon>
    </lineage>
</organism>
<feature type="non-terminal residue" evidence="1">
    <location>
        <position position="1"/>
    </location>
</feature>
<protein>
    <submittedName>
        <fullName evidence="1">Uncharacterized protein</fullName>
    </submittedName>
</protein>
<evidence type="ECO:0000313" key="2">
    <source>
        <dbReference type="Proteomes" id="UP000593560"/>
    </source>
</evidence>
<comment type="caution">
    <text evidence="1">The sequence shown here is derived from an EMBL/GenBank/DDBJ whole genome shotgun (WGS) entry which is preliminary data.</text>
</comment>
<evidence type="ECO:0000313" key="1">
    <source>
        <dbReference type="EMBL" id="MBA0809353.1"/>
    </source>
</evidence>
<dbReference type="EMBL" id="JABFAD010000009">
    <property type="protein sequence ID" value="MBA0809353.1"/>
    <property type="molecule type" value="Genomic_DNA"/>
</dbReference>
<keyword evidence="2" id="KW-1185">Reference proteome</keyword>
<sequence>VGSTDWRSIVNYKEYKVVSLVEVGIFRTKLIMLLIEIQELHISYCRNLRSLSDDVFSFKNSTGLKSLKVLFLYKLSKLSALIKVDGFGSATTSILA</sequence>
<accession>A0A7J9HHW0</accession>
<proteinExistence type="predicted"/>
<feature type="non-terminal residue" evidence="1">
    <location>
        <position position="96"/>
    </location>
</feature>